<proteinExistence type="inferred from homology"/>
<evidence type="ECO:0000256" key="5">
    <source>
        <dbReference type="ARBA" id="ARBA00035269"/>
    </source>
</evidence>
<keyword evidence="2" id="KW-0689">Ribosomal protein</keyword>
<keyword evidence="7" id="KW-1185">Reference proteome</keyword>
<name>K5X383_PHACS</name>
<dbReference type="HAMAP" id="MF_00373">
    <property type="entry name" value="Ribosomal_bL28"/>
    <property type="match status" value="1"/>
</dbReference>
<dbReference type="GO" id="GO:0005762">
    <property type="term" value="C:mitochondrial large ribosomal subunit"/>
    <property type="evidence" value="ECO:0007669"/>
    <property type="project" value="TreeGrafter"/>
</dbReference>
<dbReference type="Proteomes" id="UP000008370">
    <property type="component" value="Unassembled WGS sequence"/>
</dbReference>
<evidence type="ECO:0000256" key="2">
    <source>
        <dbReference type="ARBA" id="ARBA00022980"/>
    </source>
</evidence>
<dbReference type="InterPro" id="IPR034704">
    <property type="entry name" value="Ribosomal_bL28/bL31-like_sf"/>
</dbReference>
<evidence type="ECO:0000313" key="6">
    <source>
        <dbReference type="EMBL" id="EKM57272.1"/>
    </source>
</evidence>
<dbReference type="HOGENOM" id="CLU_064548_4_1_1"/>
<keyword evidence="3" id="KW-0687">Ribonucleoprotein</keyword>
<evidence type="ECO:0000256" key="1">
    <source>
        <dbReference type="ARBA" id="ARBA00008760"/>
    </source>
</evidence>
<dbReference type="InterPro" id="IPR037147">
    <property type="entry name" value="Ribosomal_bL28_sf"/>
</dbReference>
<dbReference type="Pfam" id="PF00830">
    <property type="entry name" value="Ribosomal_L28"/>
    <property type="match status" value="1"/>
</dbReference>
<dbReference type="KEGG" id="pco:PHACADRAFT_93058"/>
<organism evidence="6 7">
    <name type="scientific">Phanerochaete carnosa (strain HHB-10118-sp)</name>
    <name type="common">White-rot fungus</name>
    <name type="synonym">Peniophora carnosa</name>
    <dbReference type="NCBI Taxonomy" id="650164"/>
    <lineage>
        <taxon>Eukaryota</taxon>
        <taxon>Fungi</taxon>
        <taxon>Dikarya</taxon>
        <taxon>Basidiomycota</taxon>
        <taxon>Agaricomycotina</taxon>
        <taxon>Agaricomycetes</taxon>
        <taxon>Polyporales</taxon>
        <taxon>Phanerochaetaceae</taxon>
        <taxon>Phanerochaete</taxon>
    </lineage>
</organism>
<evidence type="ECO:0000313" key="7">
    <source>
        <dbReference type="Proteomes" id="UP000008370"/>
    </source>
</evidence>
<dbReference type="EMBL" id="JH930471">
    <property type="protein sequence ID" value="EKM57272.1"/>
    <property type="molecule type" value="Genomic_DNA"/>
</dbReference>
<protein>
    <recommendedName>
        <fullName evidence="4">Large ribosomal subunit protein bL28c</fullName>
    </recommendedName>
    <alternativeName>
        <fullName evidence="5">Large ribosomal subunit protein bL28m</fullName>
    </alternativeName>
</protein>
<dbReference type="RefSeq" id="XP_007395088.1">
    <property type="nucleotide sequence ID" value="XM_007395026.1"/>
</dbReference>
<dbReference type="GeneID" id="18920811"/>
<accession>K5X383</accession>
<dbReference type="FunCoup" id="K5X383">
    <property type="interactions" value="122"/>
</dbReference>
<dbReference type="SUPFAM" id="SSF143800">
    <property type="entry name" value="L28p-like"/>
    <property type="match status" value="1"/>
</dbReference>
<dbReference type="InParanoid" id="K5X383"/>
<dbReference type="AlphaFoldDB" id="K5X383"/>
<dbReference type="PANTHER" id="PTHR13528">
    <property type="entry name" value="39S RIBOSOMAL PROTEIN L28, MITOCHONDRIAL"/>
    <property type="match status" value="1"/>
</dbReference>
<dbReference type="NCBIfam" id="TIGR00009">
    <property type="entry name" value="L28"/>
    <property type="match status" value="1"/>
</dbReference>
<dbReference type="GO" id="GO:0003735">
    <property type="term" value="F:structural constituent of ribosome"/>
    <property type="evidence" value="ECO:0007669"/>
    <property type="project" value="InterPro"/>
</dbReference>
<dbReference type="InterPro" id="IPR026569">
    <property type="entry name" value="Ribosomal_bL28"/>
</dbReference>
<dbReference type="STRING" id="650164.K5X383"/>
<evidence type="ECO:0000256" key="4">
    <source>
        <dbReference type="ARBA" id="ARBA00035265"/>
    </source>
</evidence>
<dbReference type="FunFam" id="2.30.170.40:FF:000003">
    <property type="entry name" value="54S ribosomal protein L24"/>
    <property type="match status" value="1"/>
</dbReference>
<dbReference type="GO" id="GO:0006412">
    <property type="term" value="P:translation"/>
    <property type="evidence" value="ECO:0007669"/>
    <property type="project" value="InterPro"/>
</dbReference>
<comment type="similarity">
    <text evidence="1">Belongs to the bacterial ribosomal protein bL28 family.</text>
</comment>
<dbReference type="InterPro" id="IPR001383">
    <property type="entry name" value="Ribosomal_bL28_bact-type"/>
</dbReference>
<dbReference type="PANTHER" id="PTHR13528:SF2">
    <property type="entry name" value="LARGE RIBOSOMAL SUBUNIT PROTEIN BL28M"/>
    <property type="match status" value="1"/>
</dbReference>
<gene>
    <name evidence="6" type="ORF">PHACADRAFT_93058</name>
</gene>
<reference evidence="6 7" key="1">
    <citation type="journal article" date="2012" name="BMC Genomics">
        <title>Comparative genomics of the white-rot fungi, Phanerochaete carnosa and P. chrysosporium, to elucidate the genetic basis of the distinct wood types they colonize.</title>
        <authorList>
            <person name="Suzuki H."/>
            <person name="MacDonald J."/>
            <person name="Syed K."/>
            <person name="Salamov A."/>
            <person name="Hori C."/>
            <person name="Aerts A."/>
            <person name="Henrissat B."/>
            <person name="Wiebenga A."/>
            <person name="vanKuyk P.A."/>
            <person name="Barry K."/>
            <person name="Lindquist E."/>
            <person name="LaButti K."/>
            <person name="Lapidus A."/>
            <person name="Lucas S."/>
            <person name="Coutinho P."/>
            <person name="Gong Y."/>
            <person name="Samejima M."/>
            <person name="Mahadevan R."/>
            <person name="Abou-Zaid M."/>
            <person name="de Vries R.P."/>
            <person name="Igarashi K."/>
            <person name="Yadav J.S."/>
            <person name="Grigoriev I.V."/>
            <person name="Master E.R."/>
        </authorList>
    </citation>
    <scope>NUCLEOTIDE SEQUENCE [LARGE SCALE GENOMIC DNA]</scope>
    <source>
        <strain evidence="6 7">HHB-10118-sp</strain>
    </source>
</reference>
<sequence length="133" mass="14958">MFPTLRLCEAISAPFKRAQLGLFGGKTRQSGNNVPFSKKKTRRTWLPNVHNQRLFSETLQDYIRVKVTARALKTIKKHGGIDKYVMKTKPELLGWEGMRIRVMLRERQIAQGVVDIPAAANTPASPAVETVAL</sequence>
<evidence type="ECO:0000256" key="3">
    <source>
        <dbReference type="ARBA" id="ARBA00023274"/>
    </source>
</evidence>
<dbReference type="OrthoDB" id="361870at2759"/>
<dbReference type="Gene3D" id="2.30.170.40">
    <property type="entry name" value="Ribosomal protein L28/L24"/>
    <property type="match status" value="1"/>
</dbReference>